<dbReference type="GO" id="GO:0042274">
    <property type="term" value="P:ribosomal small subunit biogenesis"/>
    <property type="evidence" value="ECO:0007669"/>
    <property type="project" value="TreeGrafter"/>
</dbReference>
<feature type="region of interest" description="Disordered" evidence="4">
    <location>
        <begin position="1"/>
        <end position="30"/>
    </location>
</feature>
<feature type="compositionally biased region" description="Polar residues" evidence="4">
    <location>
        <begin position="357"/>
        <end position="367"/>
    </location>
</feature>
<feature type="compositionally biased region" description="Basic and acidic residues" evidence="4">
    <location>
        <begin position="344"/>
        <end position="355"/>
    </location>
</feature>
<comment type="subcellular location">
    <subcellularLocation>
        <location evidence="1">Nucleus</location>
        <location evidence="1">Nucleolus</location>
    </subcellularLocation>
</comment>
<comment type="similarity">
    <text evidence="2">Belongs to the CWC22 family.</text>
</comment>
<dbReference type="Pfam" id="PF02847">
    <property type="entry name" value="MA3"/>
    <property type="match status" value="1"/>
</dbReference>
<feature type="compositionally biased region" description="Polar residues" evidence="4">
    <location>
        <begin position="113"/>
        <end position="131"/>
    </location>
</feature>
<reference evidence="6 7" key="1">
    <citation type="journal article" date="2024" name="BMC Genomics">
        <title>Genome assembly of redclaw crayfish (Cherax quadricarinatus) provides insights into its immune adaptation and hypoxia tolerance.</title>
        <authorList>
            <person name="Liu Z."/>
            <person name="Zheng J."/>
            <person name="Li H."/>
            <person name="Fang K."/>
            <person name="Wang S."/>
            <person name="He J."/>
            <person name="Zhou D."/>
            <person name="Weng S."/>
            <person name="Chi M."/>
            <person name="Gu Z."/>
            <person name="He J."/>
            <person name="Li F."/>
            <person name="Wang M."/>
        </authorList>
    </citation>
    <scope>NUCLEOTIDE SEQUENCE [LARGE SCALE GENOMIC DNA]</scope>
    <source>
        <strain evidence="6">ZL_2023a</strain>
    </source>
</reference>
<feature type="domain" description="MI" evidence="5">
    <location>
        <begin position="969"/>
        <end position="1086"/>
    </location>
</feature>
<name>A0AAW0W1K0_CHEQU</name>
<feature type="compositionally biased region" description="Basic and acidic residues" evidence="4">
    <location>
        <begin position="548"/>
        <end position="563"/>
    </location>
</feature>
<dbReference type="AlphaFoldDB" id="A0AAW0W1K0"/>
<dbReference type="InterPro" id="IPR050781">
    <property type="entry name" value="CWC22_splicing_factor"/>
</dbReference>
<organism evidence="6 7">
    <name type="scientific">Cherax quadricarinatus</name>
    <name type="common">Australian red claw crayfish</name>
    <dbReference type="NCBI Taxonomy" id="27406"/>
    <lineage>
        <taxon>Eukaryota</taxon>
        <taxon>Metazoa</taxon>
        <taxon>Ecdysozoa</taxon>
        <taxon>Arthropoda</taxon>
        <taxon>Crustacea</taxon>
        <taxon>Multicrustacea</taxon>
        <taxon>Malacostraca</taxon>
        <taxon>Eumalacostraca</taxon>
        <taxon>Eucarida</taxon>
        <taxon>Decapoda</taxon>
        <taxon>Pleocyemata</taxon>
        <taxon>Astacidea</taxon>
        <taxon>Parastacoidea</taxon>
        <taxon>Parastacidae</taxon>
        <taxon>Cherax</taxon>
    </lineage>
</organism>
<gene>
    <name evidence="6" type="ORF">OTU49_011641</name>
</gene>
<keyword evidence="3" id="KW-0539">Nucleus</keyword>
<accession>A0AAW0W1K0</accession>
<dbReference type="PROSITE" id="PS51366">
    <property type="entry name" value="MI"/>
    <property type="match status" value="1"/>
</dbReference>
<dbReference type="InterPro" id="IPR003891">
    <property type="entry name" value="Initiation_fac_eIF4g_MI"/>
</dbReference>
<evidence type="ECO:0000313" key="6">
    <source>
        <dbReference type="EMBL" id="KAK8723309.1"/>
    </source>
</evidence>
<evidence type="ECO:0000256" key="3">
    <source>
        <dbReference type="ARBA" id="ARBA00023242"/>
    </source>
</evidence>
<dbReference type="GO" id="GO:0005730">
    <property type="term" value="C:nucleolus"/>
    <property type="evidence" value="ECO:0007669"/>
    <property type="project" value="UniProtKB-SubCell"/>
</dbReference>
<evidence type="ECO:0000259" key="5">
    <source>
        <dbReference type="PROSITE" id="PS51366"/>
    </source>
</evidence>
<feature type="compositionally biased region" description="Acidic residues" evidence="4">
    <location>
        <begin position="1"/>
        <end position="20"/>
    </location>
</feature>
<feature type="compositionally biased region" description="Basic and acidic residues" evidence="4">
    <location>
        <begin position="135"/>
        <end position="146"/>
    </location>
</feature>
<feature type="compositionally biased region" description="Low complexity" evidence="4">
    <location>
        <begin position="281"/>
        <end position="293"/>
    </location>
</feature>
<feature type="compositionally biased region" description="Basic and acidic residues" evidence="4">
    <location>
        <begin position="47"/>
        <end position="59"/>
    </location>
</feature>
<sequence length="1174" mass="133392">DMENFLDLEAEESDREESDGNSDLTYDFRNDPELAFEGGCGYYSKPEILKNGEENDIDRYSSNSDDDEDLEGFVVSDGHVEFSSCSDELPSEFSDSSPVMRQRMIIISDESDGNGSSPENSVKNNPSSQGTVEDVIPRKQKDTPKIREKKLYKKIKNKNVNLDIYNSDEDEDSNLARISYLSKRVAPKRKKRAVLTSSSDEDSSVQNQRQKKKMKQQISNEEADSTVEAEFINSEILSNNSIQKAYSYKDVKYDSESKESQCTGEFSSDEDELNEYKIHANSSKVSTSSNDDSPVSMPVQNQRKKKKIKNQVNDRVIDSAVKNIDAKNVEADFTKSKISSNDSIQKKDSYKRDSEFNNESENSQCTGEFSPDEDELNENKIQKTDSYKRDSEFNNESENSQCTGEFSPDEDELNENKIRSDSIKVLICSHDKDSPVQNQRKKKKIKNQVNGEADSIQKTDSYMRDSEFNDESENSQYTGEFSLDEDEVNENKTQSDTIKVLMPSSNEDDEFPPSDDDKFESVVKNISDTDFKEFTKSRISSISSIQKTESHERDSEFDTESKDSQGTVNLFNEYGVSEQIVANRMKCQVSAEFSGSESKDGDLHQQEDCLTEDIYGYLRDKDGNIVKDKDMQAASNGKYIPPALRKLMALDADEKKKEQLANIKKTLKGLLNRLTESNMAGIANQIEEMYVKYSHKDMSDTLTDILLESIVAPTLSTERLVQEHVMLVAVLSSNVGSEVGAHILNEFVIRWHDRMQLLGLGEDVSTKEAENLLLVIANLYNFRVVDALLIYDILHKLALGFSDKEVELILLVLRSVGFTLRKDDPEALKSLVTKIQTQASISQKKNEDSARYSRVCFTLEVLRAIKNNNMAKVPNYDPSHVEHLKKVLKGMVRRGTQAALLKVTLEDLLKARESGRWWIVGSAWSGNLPGEKPPPDHRSLKNFNRKNVLESEFTEKFKQKAAKLQLSCPPRINILYIITEGSEDYLDAFNKLLQLSLPHQQQQEFFSVILLCCQKSKVYNPYYSCLANTMCKFDRKYKNLLKFALWDKFTEIESMKARAVSNLAKFMSHLLGEQTVNLSILKNISFVEIENKMISFLRQTLFSVLIHPMSADALECIFSVLNVSPKLHHLSQGLKLFILKFLVIKKDDNAKYQMLSKRIQCAVDILSRGGGVRL</sequence>
<evidence type="ECO:0000256" key="1">
    <source>
        <dbReference type="ARBA" id="ARBA00004604"/>
    </source>
</evidence>
<dbReference type="InterPro" id="IPR016024">
    <property type="entry name" value="ARM-type_fold"/>
</dbReference>
<dbReference type="Proteomes" id="UP001445076">
    <property type="component" value="Unassembled WGS sequence"/>
</dbReference>
<evidence type="ECO:0000256" key="4">
    <source>
        <dbReference type="SAM" id="MobiDB-lite"/>
    </source>
</evidence>
<dbReference type="FunFam" id="1.25.40.180:FF:000032">
    <property type="entry name" value="Nucleolar MIF4G domain-containing protein 1"/>
    <property type="match status" value="1"/>
</dbReference>
<comment type="caution">
    <text evidence="6">The sequence shown here is derived from an EMBL/GenBank/DDBJ whole genome shotgun (WGS) entry which is preliminary data.</text>
</comment>
<feature type="region of interest" description="Disordered" evidence="4">
    <location>
        <begin position="252"/>
        <end position="520"/>
    </location>
</feature>
<feature type="region of interest" description="Disordered" evidence="4">
    <location>
        <begin position="187"/>
        <end position="225"/>
    </location>
</feature>
<feature type="compositionally biased region" description="Polar residues" evidence="4">
    <location>
        <begin position="394"/>
        <end position="404"/>
    </location>
</feature>
<dbReference type="SUPFAM" id="SSF48371">
    <property type="entry name" value="ARM repeat"/>
    <property type="match status" value="1"/>
</dbReference>
<evidence type="ECO:0000313" key="7">
    <source>
        <dbReference type="Proteomes" id="UP001445076"/>
    </source>
</evidence>
<feature type="compositionally biased region" description="Basic and acidic residues" evidence="4">
    <location>
        <begin position="377"/>
        <end position="392"/>
    </location>
</feature>
<feature type="region of interest" description="Disordered" evidence="4">
    <location>
        <begin position="83"/>
        <end position="150"/>
    </location>
</feature>
<dbReference type="Gene3D" id="1.25.40.180">
    <property type="match status" value="1"/>
</dbReference>
<dbReference type="EMBL" id="JARKIK010000089">
    <property type="protein sequence ID" value="KAK8723309.1"/>
    <property type="molecule type" value="Genomic_DNA"/>
</dbReference>
<dbReference type="InterPro" id="IPR003890">
    <property type="entry name" value="MIF4G-like_typ-3"/>
</dbReference>
<feature type="compositionally biased region" description="Basic and acidic residues" evidence="4">
    <location>
        <begin position="455"/>
        <end position="467"/>
    </location>
</feature>
<keyword evidence="7" id="KW-1185">Reference proteome</keyword>
<feature type="non-terminal residue" evidence="6">
    <location>
        <position position="1"/>
    </location>
</feature>
<feature type="region of interest" description="Disordered" evidence="4">
    <location>
        <begin position="542"/>
        <end position="564"/>
    </location>
</feature>
<dbReference type="SMART" id="SM00544">
    <property type="entry name" value="MA3"/>
    <property type="match status" value="1"/>
</dbReference>
<feature type="compositionally biased region" description="Basic and acidic residues" evidence="4">
    <location>
        <begin position="324"/>
        <end position="335"/>
    </location>
</feature>
<dbReference type="GO" id="GO:0003723">
    <property type="term" value="F:RNA binding"/>
    <property type="evidence" value="ECO:0007669"/>
    <property type="project" value="InterPro"/>
</dbReference>
<proteinExistence type="inferred from homology"/>
<evidence type="ECO:0000256" key="2">
    <source>
        <dbReference type="ARBA" id="ARBA00006856"/>
    </source>
</evidence>
<feature type="region of interest" description="Disordered" evidence="4">
    <location>
        <begin position="43"/>
        <end position="71"/>
    </location>
</feature>
<dbReference type="SMART" id="SM00543">
    <property type="entry name" value="MIF4G"/>
    <property type="match status" value="1"/>
</dbReference>
<dbReference type="Pfam" id="PF02854">
    <property type="entry name" value="MIF4G"/>
    <property type="match status" value="1"/>
</dbReference>
<dbReference type="PANTHER" id="PTHR18034">
    <property type="entry name" value="CELL CYCLE CONTROL PROTEIN CWF22-RELATED"/>
    <property type="match status" value="1"/>
</dbReference>
<protein>
    <recommendedName>
        <fullName evidence="5">MI domain-containing protein</fullName>
    </recommendedName>
</protein>
<dbReference type="PANTHER" id="PTHR18034:SF4">
    <property type="entry name" value="NUCLEOLAR MIF4G DOMAIN-CONTAINING PROTEIN 1"/>
    <property type="match status" value="1"/>
</dbReference>